<feature type="domain" description="TonB-dependent receptor-like beta-barrel" evidence="11">
    <location>
        <begin position="414"/>
        <end position="947"/>
    </location>
</feature>
<evidence type="ECO:0000256" key="5">
    <source>
        <dbReference type="ARBA" id="ARBA00023077"/>
    </source>
</evidence>
<protein>
    <submittedName>
        <fullName evidence="13">TonB-dependent receptor</fullName>
    </submittedName>
</protein>
<proteinExistence type="inferred from homology"/>
<keyword evidence="3 8" id="KW-1134">Transmembrane beta strand</keyword>
<keyword evidence="5 9" id="KW-0798">TonB box</keyword>
<feature type="domain" description="TonB-dependent receptor plug" evidence="12">
    <location>
        <begin position="121"/>
        <end position="227"/>
    </location>
</feature>
<dbReference type="Gene3D" id="2.40.170.20">
    <property type="entry name" value="TonB-dependent receptor, beta-barrel domain"/>
    <property type="match status" value="1"/>
</dbReference>
<feature type="transmembrane region" description="Helical" evidence="10">
    <location>
        <begin position="12"/>
        <end position="30"/>
    </location>
</feature>
<dbReference type="FunFam" id="2.170.130.10:FF:000008">
    <property type="entry name" value="SusC/RagA family TonB-linked outer membrane protein"/>
    <property type="match status" value="1"/>
</dbReference>
<dbReference type="Proteomes" id="UP000823641">
    <property type="component" value="Unassembled WGS sequence"/>
</dbReference>
<dbReference type="SUPFAM" id="SSF49464">
    <property type="entry name" value="Carboxypeptidase regulatory domain-like"/>
    <property type="match status" value="1"/>
</dbReference>
<dbReference type="GO" id="GO:0009279">
    <property type="term" value="C:cell outer membrane"/>
    <property type="evidence" value="ECO:0007669"/>
    <property type="project" value="UniProtKB-SubCell"/>
</dbReference>
<dbReference type="InterPro" id="IPR036942">
    <property type="entry name" value="Beta-barrel_TonB_sf"/>
</dbReference>
<dbReference type="InterPro" id="IPR000531">
    <property type="entry name" value="Beta-barrel_TonB"/>
</dbReference>
<dbReference type="InterPro" id="IPR023997">
    <property type="entry name" value="TonB-dep_OMP_SusC/RagA_CS"/>
</dbReference>
<dbReference type="Gene3D" id="2.60.40.1120">
    <property type="entry name" value="Carboxypeptidase-like, regulatory domain"/>
    <property type="match status" value="1"/>
</dbReference>
<evidence type="ECO:0000259" key="11">
    <source>
        <dbReference type="Pfam" id="PF00593"/>
    </source>
</evidence>
<evidence type="ECO:0000313" key="14">
    <source>
        <dbReference type="Proteomes" id="UP000823641"/>
    </source>
</evidence>
<evidence type="ECO:0000256" key="2">
    <source>
        <dbReference type="ARBA" id="ARBA00022448"/>
    </source>
</evidence>
<evidence type="ECO:0000256" key="3">
    <source>
        <dbReference type="ARBA" id="ARBA00022452"/>
    </source>
</evidence>
<sequence>MKTNYQEKHIVRWAILAILYFFPTAIMSQVQVKGVVTDANHEAIIGASIQEKGTTHGTITDFDGNFVLEVSSADATLIISYVGMQTVQLPLAGSTQVNVVLKEDQEVLDEVVVIGYGTQKRKDLTTAVSSVDTENLDKIPITSAAQAMQGKAAGVTVVKPNGQPGASMVVRVRGTTSMNGSNDPLYVVDGVPMTDIGFLAPNDIESMQILKDASSAAIYGSRAANGVIMITTKAGSASKERMKVDFSMYGGWTQVSKRMESLNFEQYKEYLEDLGSNVVLPDGLKDETDWFDETYKTGSTQNYQLSVSGGTEKMRGYMSAGYTNEIGVIPTTTYQRYNFRTSLDADVTKWLTLGTNVSYAYGINNGSISSGTGANRGGLVLSVINTPTYAPIYDPENPDYYYTNFYGVSNITHPLENIERYKNNSDKQHRLLATGKGIFTIYDTKKFNRPDEHEHSLKFTTTFTEDLKMGHTTYFLDPWTTSWGRNQYGEATDTRSTDLVIVWDNVLNYTTQINQHNLDVMAGSSYTHSMWTQSYIAGSHFADGTIQTLNAANKIDPSSTNTTASEWAIMSGFARISYNYDSRYMISANMRADGSSRLAPGHKWAYFPSASAAWRVSGESFMQDVNWIDDLKIRGGWGQTGNQGGIGDYAYLERYNIVRQNWWETGKEHAVPTYSQSSLRNTDLTWERTSQTNIGFDWTLLKNRLTINFDWYYKYTTDMLMWVSLPAGSAAVSSIQRNEGEMSNTGVEFTIVSHNFVNKNFKWDTQLNISHNKNRLEKLATSQVYYDAKVTDVLADYCVRNTPGMPLGSFYGYKTGGVDPETGELIYLDTNGDGVVTASDRTYIGDPNPDFTFGMTNTFQFYGVSISFLLQGSYGNDIFNASRIETEGMYDAKNQSVRVLDRWRRPGMITSIPKAGFDMKISDYFVEDGSYIRLKDLTIGYEFSGEWMKKAGLTRLQPYFSAQNLFTITKYLGMDPEVNQYGNSGTVQGLDYGTYPQTRSFVLGLNVAF</sequence>
<name>A0A9D9HST4_9BACT</name>
<dbReference type="Pfam" id="PF00593">
    <property type="entry name" value="TonB_dep_Rec_b-barrel"/>
    <property type="match status" value="1"/>
</dbReference>
<evidence type="ECO:0000256" key="10">
    <source>
        <dbReference type="SAM" id="Phobius"/>
    </source>
</evidence>
<keyword evidence="4 8" id="KW-0812">Transmembrane</keyword>
<evidence type="ECO:0000256" key="8">
    <source>
        <dbReference type="PROSITE-ProRule" id="PRU01360"/>
    </source>
</evidence>
<gene>
    <name evidence="13" type="ORF">IAA73_04755</name>
</gene>
<dbReference type="FunFam" id="2.60.40.1120:FF:000003">
    <property type="entry name" value="Outer membrane protein Omp121"/>
    <property type="match status" value="1"/>
</dbReference>
<dbReference type="InterPro" id="IPR008969">
    <property type="entry name" value="CarboxyPept-like_regulatory"/>
</dbReference>
<evidence type="ECO:0000256" key="9">
    <source>
        <dbReference type="RuleBase" id="RU003357"/>
    </source>
</evidence>
<dbReference type="Gene3D" id="2.170.130.10">
    <property type="entry name" value="TonB-dependent receptor, plug domain"/>
    <property type="match status" value="1"/>
</dbReference>
<reference evidence="13" key="1">
    <citation type="submission" date="2020-10" db="EMBL/GenBank/DDBJ databases">
        <authorList>
            <person name="Gilroy R."/>
        </authorList>
    </citation>
    <scope>NUCLEOTIDE SEQUENCE</scope>
    <source>
        <strain evidence="13">G3-3990</strain>
    </source>
</reference>
<keyword evidence="7 8" id="KW-0998">Cell outer membrane</keyword>
<keyword evidence="6 8" id="KW-0472">Membrane</keyword>
<comment type="caution">
    <text evidence="13">The sequence shown here is derived from an EMBL/GenBank/DDBJ whole genome shotgun (WGS) entry which is preliminary data.</text>
</comment>
<comment type="subcellular location">
    <subcellularLocation>
        <location evidence="1 8">Cell outer membrane</location>
        <topology evidence="1 8">Multi-pass membrane protein</topology>
    </subcellularLocation>
</comment>
<evidence type="ECO:0000256" key="4">
    <source>
        <dbReference type="ARBA" id="ARBA00022692"/>
    </source>
</evidence>
<dbReference type="Pfam" id="PF13715">
    <property type="entry name" value="CarbopepD_reg_2"/>
    <property type="match status" value="1"/>
</dbReference>
<dbReference type="InterPro" id="IPR039426">
    <property type="entry name" value="TonB-dep_rcpt-like"/>
</dbReference>
<dbReference type="EMBL" id="JADIMG010000047">
    <property type="protein sequence ID" value="MBO8459629.1"/>
    <property type="molecule type" value="Genomic_DNA"/>
</dbReference>
<evidence type="ECO:0000256" key="7">
    <source>
        <dbReference type="ARBA" id="ARBA00023237"/>
    </source>
</evidence>
<evidence type="ECO:0000256" key="1">
    <source>
        <dbReference type="ARBA" id="ARBA00004571"/>
    </source>
</evidence>
<evidence type="ECO:0000313" key="13">
    <source>
        <dbReference type="EMBL" id="MBO8459629.1"/>
    </source>
</evidence>
<dbReference type="SUPFAM" id="SSF56935">
    <property type="entry name" value="Porins"/>
    <property type="match status" value="1"/>
</dbReference>
<dbReference type="InterPro" id="IPR012910">
    <property type="entry name" value="Plug_dom"/>
</dbReference>
<evidence type="ECO:0000256" key="6">
    <source>
        <dbReference type="ARBA" id="ARBA00023136"/>
    </source>
</evidence>
<dbReference type="InterPro" id="IPR023996">
    <property type="entry name" value="TonB-dep_OMP_SusC/RagA"/>
</dbReference>
<dbReference type="PROSITE" id="PS52016">
    <property type="entry name" value="TONB_DEPENDENT_REC_3"/>
    <property type="match status" value="1"/>
</dbReference>
<organism evidence="13 14">
    <name type="scientific">Candidatus Gallipaludibacter merdavium</name>
    <dbReference type="NCBI Taxonomy" id="2840839"/>
    <lineage>
        <taxon>Bacteria</taxon>
        <taxon>Pseudomonadati</taxon>
        <taxon>Bacteroidota</taxon>
        <taxon>Bacteroidia</taxon>
        <taxon>Bacteroidales</taxon>
        <taxon>Candidatus Gallipaludibacter</taxon>
    </lineage>
</organism>
<evidence type="ECO:0000259" key="12">
    <source>
        <dbReference type="Pfam" id="PF07715"/>
    </source>
</evidence>
<dbReference type="NCBIfam" id="TIGR04056">
    <property type="entry name" value="OMP_RagA_SusC"/>
    <property type="match status" value="1"/>
</dbReference>
<keyword evidence="2 8" id="KW-0813">Transport</keyword>
<dbReference type="InterPro" id="IPR037066">
    <property type="entry name" value="Plug_dom_sf"/>
</dbReference>
<keyword evidence="10" id="KW-1133">Transmembrane helix</keyword>
<reference evidence="13" key="2">
    <citation type="journal article" date="2021" name="PeerJ">
        <title>Extensive microbial diversity within the chicken gut microbiome revealed by metagenomics and culture.</title>
        <authorList>
            <person name="Gilroy R."/>
            <person name="Ravi A."/>
            <person name="Getino M."/>
            <person name="Pursley I."/>
            <person name="Horton D.L."/>
            <person name="Alikhan N.F."/>
            <person name="Baker D."/>
            <person name="Gharbi K."/>
            <person name="Hall N."/>
            <person name="Watson M."/>
            <person name="Adriaenssens E.M."/>
            <person name="Foster-Nyarko E."/>
            <person name="Jarju S."/>
            <person name="Secka A."/>
            <person name="Antonio M."/>
            <person name="Oren A."/>
            <person name="Chaudhuri R.R."/>
            <person name="La Ragione R."/>
            <person name="Hildebrand F."/>
            <person name="Pallen M.J."/>
        </authorList>
    </citation>
    <scope>NUCLEOTIDE SEQUENCE</scope>
    <source>
        <strain evidence="13">G3-3990</strain>
    </source>
</reference>
<keyword evidence="13" id="KW-0675">Receptor</keyword>
<dbReference type="AlphaFoldDB" id="A0A9D9HST4"/>
<dbReference type="NCBIfam" id="TIGR04057">
    <property type="entry name" value="SusC_RagA_signa"/>
    <property type="match status" value="1"/>
</dbReference>
<dbReference type="Pfam" id="PF07715">
    <property type="entry name" value="Plug"/>
    <property type="match status" value="1"/>
</dbReference>
<accession>A0A9D9HST4</accession>
<comment type="similarity">
    <text evidence="8 9">Belongs to the TonB-dependent receptor family.</text>
</comment>